<evidence type="ECO:0000313" key="2">
    <source>
        <dbReference type="Proteomes" id="UP000195781"/>
    </source>
</evidence>
<dbReference type="OrthoDB" id="9972972at2"/>
<evidence type="ECO:0000313" key="1">
    <source>
        <dbReference type="EMBL" id="OUN89626.1"/>
    </source>
</evidence>
<dbReference type="EMBL" id="NFIE01000002">
    <property type="protein sequence ID" value="OUN89626.1"/>
    <property type="molecule type" value="Genomic_DNA"/>
</dbReference>
<dbReference type="AlphaFoldDB" id="A0A1Y3XVM2"/>
<gene>
    <name evidence="1" type="ORF">B5G02_00910</name>
</gene>
<organism evidence="1 2">
    <name type="scientific">[Collinsella] massiliensis</name>
    <dbReference type="NCBI Taxonomy" id="1232426"/>
    <lineage>
        <taxon>Bacteria</taxon>
        <taxon>Bacillati</taxon>
        <taxon>Actinomycetota</taxon>
        <taxon>Coriobacteriia</taxon>
        <taxon>Coriobacteriales</taxon>
        <taxon>Coriobacteriaceae</taxon>
        <taxon>Enorma</taxon>
    </lineage>
</organism>
<sequence length="71" mass="7632">MLPIPTAESPESFKNLLREHAGCVDDSAVGVVFLMMVPSLMCCITPSVRATGGDPFPSPLQLNARKFRARG</sequence>
<accession>A0A1Y3XVM2</accession>
<name>A0A1Y3XVM2_9ACTN</name>
<comment type="caution">
    <text evidence="1">The sequence shown here is derived from an EMBL/GenBank/DDBJ whole genome shotgun (WGS) entry which is preliminary data.</text>
</comment>
<keyword evidence="2" id="KW-1185">Reference proteome</keyword>
<proteinExistence type="predicted"/>
<reference evidence="2" key="1">
    <citation type="submission" date="2017-04" db="EMBL/GenBank/DDBJ databases">
        <title>Function of individual gut microbiota members based on whole genome sequencing of pure cultures obtained from chicken caecum.</title>
        <authorList>
            <person name="Medvecky M."/>
            <person name="Cejkova D."/>
            <person name="Polansky O."/>
            <person name="Karasova D."/>
            <person name="Kubasova T."/>
            <person name="Cizek A."/>
            <person name="Rychlik I."/>
        </authorList>
    </citation>
    <scope>NUCLEOTIDE SEQUENCE [LARGE SCALE GENOMIC DNA]</scope>
    <source>
        <strain evidence="2">An5</strain>
    </source>
</reference>
<dbReference type="Proteomes" id="UP000195781">
    <property type="component" value="Unassembled WGS sequence"/>
</dbReference>
<protein>
    <submittedName>
        <fullName evidence="1">Uncharacterized protein</fullName>
    </submittedName>
</protein>